<feature type="compositionally biased region" description="Polar residues" evidence="4">
    <location>
        <begin position="161"/>
        <end position="170"/>
    </location>
</feature>
<dbReference type="OrthoDB" id="5627at2759"/>
<evidence type="ECO:0000313" key="5">
    <source>
        <dbReference type="EMBL" id="PSR76884.1"/>
    </source>
</evidence>
<feature type="compositionally biased region" description="Low complexity" evidence="4">
    <location>
        <begin position="32"/>
        <end position="45"/>
    </location>
</feature>
<keyword evidence="3" id="KW-0539">Nucleus</keyword>
<feature type="compositionally biased region" description="Basic and acidic residues" evidence="4">
    <location>
        <begin position="291"/>
        <end position="311"/>
    </location>
</feature>
<dbReference type="InParanoid" id="A0A2T2ZU51"/>
<proteinExistence type="inferred from homology"/>
<feature type="compositionally biased region" description="Polar residues" evidence="4">
    <location>
        <begin position="58"/>
        <end position="71"/>
    </location>
</feature>
<feature type="region of interest" description="Disordered" evidence="4">
    <location>
        <begin position="153"/>
        <end position="200"/>
    </location>
</feature>
<feature type="region of interest" description="Disordered" evidence="4">
    <location>
        <begin position="1"/>
        <end position="115"/>
    </location>
</feature>
<protein>
    <recommendedName>
        <fullName evidence="7">Hepatocellular carcinoma-associated antigen 59-domain-containing protein</fullName>
    </recommendedName>
</protein>
<evidence type="ECO:0000313" key="6">
    <source>
        <dbReference type="Proteomes" id="UP000241462"/>
    </source>
</evidence>
<dbReference type="InterPro" id="IPR010756">
    <property type="entry name" value="Tls1-like"/>
</dbReference>
<gene>
    <name evidence="5" type="ORF">BD289DRAFT_378375</name>
</gene>
<evidence type="ECO:0000256" key="3">
    <source>
        <dbReference type="ARBA" id="ARBA00023242"/>
    </source>
</evidence>
<dbReference type="Pfam" id="PF07052">
    <property type="entry name" value="Hep_59"/>
    <property type="match status" value="1"/>
</dbReference>
<dbReference type="PANTHER" id="PTHR13486">
    <property type="entry name" value="TELOMERE LENGTH AND SILENCING PROTEIN 1 TLS1 FAMILY MEMBER"/>
    <property type="match status" value="1"/>
</dbReference>
<keyword evidence="6" id="KW-1185">Reference proteome</keyword>
<organism evidence="5 6">
    <name type="scientific">Coniella lustricola</name>
    <dbReference type="NCBI Taxonomy" id="2025994"/>
    <lineage>
        <taxon>Eukaryota</taxon>
        <taxon>Fungi</taxon>
        <taxon>Dikarya</taxon>
        <taxon>Ascomycota</taxon>
        <taxon>Pezizomycotina</taxon>
        <taxon>Sordariomycetes</taxon>
        <taxon>Sordariomycetidae</taxon>
        <taxon>Diaporthales</taxon>
        <taxon>Schizoparmaceae</taxon>
        <taxon>Coniella</taxon>
    </lineage>
</organism>
<evidence type="ECO:0000256" key="1">
    <source>
        <dbReference type="ARBA" id="ARBA00004123"/>
    </source>
</evidence>
<feature type="region of interest" description="Disordered" evidence="4">
    <location>
        <begin position="270"/>
        <end position="362"/>
    </location>
</feature>
<dbReference type="GO" id="GO:0000398">
    <property type="term" value="P:mRNA splicing, via spliceosome"/>
    <property type="evidence" value="ECO:0007669"/>
    <property type="project" value="TreeGrafter"/>
</dbReference>
<dbReference type="EMBL" id="KZ678689">
    <property type="protein sequence ID" value="PSR76884.1"/>
    <property type="molecule type" value="Genomic_DNA"/>
</dbReference>
<dbReference type="GO" id="GO:0005681">
    <property type="term" value="C:spliceosomal complex"/>
    <property type="evidence" value="ECO:0007669"/>
    <property type="project" value="TreeGrafter"/>
</dbReference>
<name>A0A2T2ZU51_9PEZI</name>
<evidence type="ECO:0008006" key="7">
    <source>
        <dbReference type="Google" id="ProtNLM"/>
    </source>
</evidence>
<dbReference type="AlphaFoldDB" id="A0A2T2ZU51"/>
<comment type="similarity">
    <text evidence="2">Belongs to the TLS1 family.</text>
</comment>
<comment type="subcellular location">
    <subcellularLocation>
        <location evidence="1">Nucleus</location>
    </subcellularLocation>
</comment>
<evidence type="ECO:0000256" key="4">
    <source>
        <dbReference type="SAM" id="MobiDB-lite"/>
    </source>
</evidence>
<feature type="region of interest" description="Disordered" evidence="4">
    <location>
        <begin position="225"/>
        <end position="258"/>
    </location>
</feature>
<evidence type="ECO:0000256" key="2">
    <source>
        <dbReference type="ARBA" id="ARBA00007643"/>
    </source>
</evidence>
<accession>A0A2T2ZU51</accession>
<feature type="compositionally biased region" description="Basic and acidic residues" evidence="4">
    <location>
        <begin position="90"/>
        <end position="100"/>
    </location>
</feature>
<sequence>MDTSDSPQDPAPQVVFRPSKKRKHLRQRAEESSTASADTTSPAAALPIEAQGDEVTHSNEQISASESTETEGLSVAEIKRLRNARKSKLKGVEFRPESAKSEAAPMESSFGLQDDSEPVEVGVARRFAPQAGIVGELVNKHMEEYIESELARRHAADKANDASTTQTPESSKAEPIAGLNTTKKVEDRPTMGGRLQEIDLGQEARMRTALMTEQARKRLAGELVEDESDNAAKRVRLGPDGKPWRGRKRRASEDVKRDQMVEALMRENKLDVYDVPSHPGTSIEPEPDEAADTRIAEEFRREFMDAMAERRNQRRRPAANASKSTAKQEEILRGPKLGGSRNARAAMRDILLSQQEKDKKRR</sequence>
<dbReference type="Proteomes" id="UP000241462">
    <property type="component" value="Unassembled WGS sequence"/>
</dbReference>
<reference evidence="5 6" key="1">
    <citation type="journal article" date="2018" name="Mycol. Prog.">
        <title>Coniella lustricola, a new species from submerged detritus.</title>
        <authorList>
            <person name="Raudabaugh D.B."/>
            <person name="Iturriaga T."/>
            <person name="Carver A."/>
            <person name="Mondo S."/>
            <person name="Pangilinan J."/>
            <person name="Lipzen A."/>
            <person name="He G."/>
            <person name="Amirebrahimi M."/>
            <person name="Grigoriev I.V."/>
            <person name="Miller A.N."/>
        </authorList>
    </citation>
    <scope>NUCLEOTIDE SEQUENCE [LARGE SCALE GENOMIC DNA]</scope>
    <source>
        <strain evidence="5 6">B22-T-1</strain>
    </source>
</reference>
<dbReference type="PANTHER" id="PTHR13486:SF2">
    <property type="entry name" value="SPLICING FACTOR C9ORF78"/>
    <property type="match status" value="1"/>
</dbReference>